<dbReference type="RefSeq" id="WP_160763873.1">
    <property type="nucleotide sequence ID" value="NZ_WUPT01000001.1"/>
</dbReference>
<keyword evidence="2" id="KW-1185">Reference proteome</keyword>
<dbReference type="EMBL" id="WUPT01000001">
    <property type="protein sequence ID" value="MXQ08036.1"/>
    <property type="molecule type" value="Genomic_DNA"/>
</dbReference>
<protein>
    <submittedName>
        <fullName evidence="1">Uncharacterized protein</fullName>
    </submittedName>
</protein>
<sequence>MDSKGYIQRVLQPLVEKLREKPYDQSLTYSASILIYHCADWIAEENREKPGVVVARLISREPMFEYLQAVANMHKHKELRRDTRFKGLTSALKPSQLNAVFGGKLIFLPGGRMVTNRTEAFYEFQDGTRIKPLDLIEACLVAVKKETGV</sequence>
<dbReference type="AlphaFoldDB" id="A0A7C9MG12"/>
<reference evidence="1 2" key="2">
    <citation type="submission" date="2020-03" db="EMBL/GenBank/DDBJ databases">
        <title>Kangsaoukella pontilimi gen. nov., sp. nov., a new member of the family Rhodobacteraceae isolated from a tidal mudflat.</title>
        <authorList>
            <person name="Kim I.S."/>
        </authorList>
    </citation>
    <scope>NUCLEOTIDE SEQUENCE [LARGE SCALE GENOMIC DNA]</scope>
    <source>
        <strain evidence="1 2">GH1-50</strain>
    </source>
</reference>
<reference evidence="1 2" key="1">
    <citation type="submission" date="2019-12" db="EMBL/GenBank/DDBJ databases">
        <authorList>
            <person name="Lee S.D."/>
        </authorList>
    </citation>
    <scope>NUCLEOTIDE SEQUENCE [LARGE SCALE GENOMIC DNA]</scope>
    <source>
        <strain evidence="1 2">GH1-50</strain>
    </source>
</reference>
<dbReference type="Proteomes" id="UP000480350">
    <property type="component" value="Unassembled WGS sequence"/>
</dbReference>
<evidence type="ECO:0000313" key="2">
    <source>
        <dbReference type="Proteomes" id="UP000480350"/>
    </source>
</evidence>
<evidence type="ECO:0000313" key="1">
    <source>
        <dbReference type="EMBL" id="MXQ08036.1"/>
    </source>
</evidence>
<accession>A0A7C9MG12</accession>
<proteinExistence type="predicted"/>
<comment type="caution">
    <text evidence="1">The sequence shown here is derived from an EMBL/GenBank/DDBJ whole genome shotgun (WGS) entry which is preliminary data.</text>
</comment>
<organism evidence="1 2">
    <name type="scientific">Kangsaoukella pontilimi</name>
    <dbReference type="NCBI Taxonomy" id="2691042"/>
    <lineage>
        <taxon>Bacteria</taxon>
        <taxon>Pseudomonadati</taxon>
        <taxon>Pseudomonadota</taxon>
        <taxon>Alphaproteobacteria</taxon>
        <taxon>Rhodobacterales</taxon>
        <taxon>Paracoccaceae</taxon>
        <taxon>Kangsaoukella</taxon>
    </lineage>
</organism>
<name>A0A7C9MG12_9RHOB</name>
<gene>
    <name evidence="1" type="ORF">GQ651_09290</name>
</gene>